<feature type="region of interest" description="Disordered" evidence="1">
    <location>
        <begin position="78"/>
        <end position="174"/>
    </location>
</feature>
<protein>
    <submittedName>
        <fullName evidence="2">Uncharacterized protein</fullName>
    </submittedName>
</protein>
<evidence type="ECO:0000313" key="2">
    <source>
        <dbReference type="EMBL" id="KAL1836371.1"/>
    </source>
</evidence>
<feature type="region of interest" description="Disordered" evidence="1">
    <location>
        <begin position="1"/>
        <end position="25"/>
    </location>
</feature>
<keyword evidence="3" id="KW-1185">Reference proteome</keyword>
<proteinExistence type="predicted"/>
<organism evidence="2 3">
    <name type="scientific">Humicola insolens</name>
    <name type="common">Soft-rot fungus</name>
    <dbReference type="NCBI Taxonomy" id="85995"/>
    <lineage>
        <taxon>Eukaryota</taxon>
        <taxon>Fungi</taxon>
        <taxon>Dikarya</taxon>
        <taxon>Ascomycota</taxon>
        <taxon>Pezizomycotina</taxon>
        <taxon>Sordariomycetes</taxon>
        <taxon>Sordariomycetidae</taxon>
        <taxon>Sordariales</taxon>
        <taxon>Chaetomiaceae</taxon>
        <taxon>Mycothermus</taxon>
    </lineage>
</organism>
<evidence type="ECO:0000256" key="1">
    <source>
        <dbReference type="SAM" id="MobiDB-lite"/>
    </source>
</evidence>
<reference evidence="2 3" key="1">
    <citation type="journal article" date="2024" name="Commun. Biol.">
        <title>Comparative genomic analysis of thermophilic fungi reveals convergent evolutionary adaptations and gene losses.</title>
        <authorList>
            <person name="Steindorff A.S."/>
            <person name="Aguilar-Pontes M.V."/>
            <person name="Robinson A.J."/>
            <person name="Andreopoulos B."/>
            <person name="LaButti K."/>
            <person name="Kuo A."/>
            <person name="Mondo S."/>
            <person name="Riley R."/>
            <person name="Otillar R."/>
            <person name="Haridas S."/>
            <person name="Lipzen A."/>
            <person name="Grimwood J."/>
            <person name="Schmutz J."/>
            <person name="Clum A."/>
            <person name="Reid I.D."/>
            <person name="Moisan M.C."/>
            <person name="Butler G."/>
            <person name="Nguyen T.T.M."/>
            <person name="Dewar K."/>
            <person name="Conant G."/>
            <person name="Drula E."/>
            <person name="Henrissat B."/>
            <person name="Hansel C."/>
            <person name="Singer S."/>
            <person name="Hutchinson M.I."/>
            <person name="de Vries R.P."/>
            <person name="Natvig D.O."/>
            <person name="Powell A.J."/>
            <person name="Tsang A."/>
            <person name="Grigoriev I.V."/>
        </authorList>
    </citation>
    <scope>NUCLEOTIDE SEQUENCE [LARGE SCALE GENOMIC DNA]</scope>
    <source>
        <strain evidence="2 3">CBS 620.91</strain>
    </source>
</reference>
<gene>
    <name evidence="2" type="ORF">VTJ49DRAFT_5235</name>
</gene>
<name>A0ABR3V4P2_HUMIN</name>
<sequence>MRRQSAEAILDLQPAPSATGDPNLNIPEQNRHRILNPRSAVITITKLIQPHSFSSTSPYTTVPPILSTPLITTPLIPTTTPVSKLTRSRPPLPHKRLRSPPHDRTISSATTTTTTTTLTRKTTPRPPTPPTHRLAAMPERREEGEEEQGERGGGDEGGEEDVAVGVAAEQSSWP</sequence>
<comment type="caution">
    <text evidence="2">The sequence shown here is derived from an EMBL/GenBank/DDBJ whole genome shotgun (WGS) entry which is preliminary data.</text>
</comment>
<feature type="compositionally biased region" description="Low complexity" evidence="1">
    <location>
        <begin position="163"/>
        <end position="174"/>
    </location>
</feature>
<feature type="compositionally biased region" description="Basic and acidic residues" evidence="1">
    <location>
        <begin position="138"/>
        <end position="154"/>
    </location>
</feature>
<evidence type="ECO:0000313" key="3">
    <source>
        <dbReference type="Proteomes" id="UP001583172"/>
    </source>
</evidence>
<dbReference type="Proteomes" id="UP001583172">
    <property type="component" value="Unassembled WGS sequence"/>
</dbReference>
<accession>A0ABR3V4P2</accession>
<dbReference type="EMBL" id="JAZGSY010000421">
    <property type="protein sequence ID" value="KAL1836371.1"/>
    <property type="molecule type" value="Genomic_DNA"/>
</dbReference>
<feature type="compositionally biased region" description="Low complexity" evidence="1">
    <location>
        <begin position="110"/>
        <end position="121"/>
    </location>
</feature>